<keyword evidence="4 5" id="KW-0670">Pyruvate</keyword>
<dbReference type="InterPro" id="IPR029061">
    <property type="entry name" value="THDP-binding"/>
</dbReference>
<organism evidence="7">
    <name type="scientific">Arcella intermedia</name>
    <dbReference type="NCBI Taxonomy" id="1963864"/>
    <lineage>
        <taxon>Eukaryota</taxon>
        <taxon>Amoebozoa</taxon>
        <taxon>Tubulinea</taxon>
        <taxon>Elardia</taxon>
        <taxon>Arcellinida</taxon>
        <taxon>Sphaerothecina</taxon>
        <taxon>Arcellidae</taxon>
        <taxon>Arcella</taxon>
    </lineage>
</organism>
<evidence type="ECO:0000256" key="3">
    <source>
        <dbReference type="ARBA" id="ARBA00023052"/>
    </source>
</evidence>
<evidence type="ECO:0000256" key="4">
    <source>
        <dbReference type="ARBA" id="ARBA00023317"/>
    </source>
</evidence>
<protein>
    <recommendedName>
        <fullName evidence="5">Pyruvate dehydrogenase E1 component subunit alpha</fullName>
        <ecNumber evidence="5">1.2.4.1</ecNumber>
    </recommendedName>
</protein>
<sequence length="373" mass="41564">MNLFQTSQRWYSQAQDSKPVEIEIQRPFLLHRLENGPSQTTVTSRGELLDFFRQMSLIRRVEIAADITYKQRMIRGFLHLYNGQEAVAVGLDHNLTKEDHTITAYRCHGWLLTKRGGGNPKSVMAELFGRRSGCSGGKGGSMHLYNVESNFWGGNGIVGAQVPLGGGIALAMKYLKKQNVCLTAMGDGAANQGQVYETFNLAALHKVPAIFLVENNRYGMGTSVERASATPFFYTRGDYIPGVQFDGMNVLAAKEAGKFAREYALQHGPIVLEAITYRYKGHSMSDPGTTYRTREEVDGVQKSSDPISQVHHWLVENNLATEKELQEITEEIKQQVEEAVAWATQAPNPTKEDLYSDVYVEPTPVRGIELTNP</sequence>
<dbReference type="EC" id="1.2.4.1" evidence="5"/>
<dbReference type="NCBIfam" id="TIGR03182">
    <property type="entry name" value="PDH_E1_alph_y"/>
    <property type="match status" value="1"/>
</dbReference>
<dbReference type="GO" id="GO:0004739">
    <property type="term" value="F:pyruvate dehydrogenase (acetyl-transferring) activity"/>
    <property type="evidence" value="ECO:0007669"/>
    <property type="project" value="UniProtKB-UniRule"/>
</dbReference>
<evidence type="ECO:0000256" key="2">
    <source>
        <dbReference type="ARBA" id="ARBA00023002"/>
    </source>
</evidence>
<comment type="catalytic activity">
    <reaction evidence="5">
        <text>N(6)-[(R)-lipoyl]-L-lysyl-[protein] + pyruvate + H(+) = N(6)-[(R)-S(8)-acetyldihydrolipoyl]-L-lysyl-[protein] + CO2</text>
        <dbReference type="Rhea" id="RHEA:19189"/>
        <dbReference type="Rhea" id="RHEA-COMP:10474"/>
        <dbReference type="Rhea" id="RHEA-COMP:10478"/>
        <dbReference type="ChEBI" id="CHEBI:15361"/>
        <dbReference type="ChEBI" id="CHEBI:15378"/>
        <dbReference type="ChEBI" id="CHEBI:16526"/>
        <dbReference type="ChEBI" id="CHEBI:83099"/>
        <dbReference type="ChEBI" id="CHEBI:83111"/>
        <dbReference type="EC" id="1.2.4.1"/>
    </reaction>
</comment>
<keyword evidence="2 5" id="KW-0560">Oxidoreductase</keyword>
<dbReference type="Gene3D" id="3.40.50.970">
    <property type="match status" value="1"/>
</dbReference>
<accession>A0A6B2L6Z5</accession>
<name>A0A6B2L6Z5_9EUKA</name>
<dbReference type="InterPro" id="IPR050642">
    <property type="entry name" value="PDH_E1_Alpha_Subunit"/>
</dbReference>
<evidence type="ECO:0000259" key="6">
    <source>
        <dbReference type="Pfam" id="PF00676"/>
    </source>
</evidence>
<dbReference type="PANTHER" id="PTHR11516:SF60">
    <property type="entry name" value="PYRUVATE DEHYDROGENASE E1 COMPONENT SUBUNIT ALPHA"/>
    <property type="match status" value="1"/>
</dbReference>
<dbReference type="Pfam" id="PF00676">
    <property type="entry name" value="E1_dh"/>
    <property type="match status" value="1"/>
</dbReference>
<evidence type="ECO:0000313" key="7">
    <source>
        <dbReference type="EMBL" id="NDV32734.1"/>
    </source>
</evidence>
<evidence type="ECO:0000256" key="1">
    <source>
        <dbReference type="ARBA" id="ARBA00001964"/>
    </source>
</evidence>
<proteinExistence type="predicted"/>
<dbReference type="SUPFAM" id="SSF52518">
    <property type="entry name" value="Thiamin diphosphate-binding fold (THDP-binding)"/>
    <property type="match status" value="1"/>
</dbReference>
<dbReference type="GO" id="GO:0006086">
    <property type="term" value="P:pyruvate decarboxylation to acetyl-CoA"/>
    <property type="evidence" value="ECO:0007669"/>
    <property type="project" value="InterPro"/>
</dbReference>
<dbReference type="AlphaFoldDB" id="A0A6B2L6Z5"/>
<dbReference type="FunFam" id="3.40.50.970:FF:000013">
    <property type="entry name" value="Pyruvate dehydrogenase E1 component subunit alpha"/>
    <property type="match status" value="1"/>
</dbReference>
<dbReference type="InterPro" id="IPR017597">
    <property type="entry name" value="Pyrv_DH_E1_asu_subgrp-y"/>
</dbReference>
<dbReference type="InterPro" id="IPR001017">
    <property type="entry name" value="DH_E1"/>
</dbReference>
<dbReference type="CDD" id="cd02000">
    <property type="entry name" value="TPP_E1_PDC_ADC_BCADC"/>
    <property type="match status" value="1"/>
</dbReference>
<dbReference type="EMBL" id="GIBP01003765">
    <property type="protein sequence ID" value="NDV32734.1"/>
    <property type="molecule type" value="Transcribed_RNA"/>
</dbReference>
<comment type="function">
    <text evidence="5">The pyruvate dehydrogenase complex catalyzes the overall conversion of pyruvate to acetyl-CoA and CO(2).</text>
</comment>
<feature type="domain" description="Dehydrogenase E1 component" evidence="6">
    <location>
        <begin position="53"/>
        <end position="350"/>
    </location>
</feature>
<dbReference type="PANTHER" id="PTHR11516">
    <property type="entry name" value="PYRUVATE DEHYDROGENASE E1 COMPONENT, ALPHA SUBUNIT BACTERIAL AND ORGANELLAR"/>
    <property type="match status" value="1"/>
</dbReference>
<evidence type="ECO:0000256" key="5">
    <source>
        <dbReference type="RuleBase" id="RU361139"/>
    </source>
</evidence>
<keyword evidence="3 5" id="KW-0786">Thiamine pyrophosphate</keyword>
<reference evidence="7" key="1">
    <citation type="journal article" date="2020" name="J. Eukaryot. Microbiol.">
        <title>De novo Sequencing, Assembly and Annotation of the Transcriptome for the Free-Living Testate Amoeba Arcella intermedia.</title>
        <authorList>
            <person name="Ribeiro G.M."/>
            <person name="Porfirio-Sousa A.L."/>
            <person name="Maurer-Alcala X.X."/>
            <person name="Katz L.A."/>
            <person name="Lahr D.J.G."/>
        </authorList>
    </citation>
    <scope>NUCLEOTIDE SEQUENCE</scope>
</reference>
<comment type="cofactor">
    <cofactor evidence="1 5">
        <name>thiamine diphosphate</name>
        <dbReference type="ChEBI" id="CHEBI:58937"/>
    </cofactor>
</comment>